<name>A0ACC1HKK3_9FUNG</name>
<feature type="non-terminal residue" evidence="1">
    <location>
        <position position="1"/>
    </location>
</feature>
<dbReference type="Proteomes" id="UP001145114">
    <property type="component" value="Unassembled WGS sequence"/>
</dbReference>
<accession>A0ACC1HKK3</accession>
<gene>
    <name evidence="1" type="ORF">EV182_008632</name>
</gene>
<evidence type="ECO:0000313" key="2">
    <source>
        <dbReference type="Proteomes" id="UP001145114"/>
    </source>
</evidence>
<feature type="non-terminal residue" evidence="1">
    <location>
        <position position="73"/>
    </location>
</feature>
<proteinExistence type="predicted"/>
<evidence type="ECO:0000313" key="1">
    <source>
        <dbReference type="EMBL" id="KAJ1676216.1"/>
    </source>
</evidence>
<reference evidence="1" key="1">
    <citation type="submission" date="2022-06" db="EMBL/GenBank/DDBJ databases">
        <title>Phylogenomic reconstructions and comparative analyses of Kickxellomycotina fungi.</title>
        <authorList>
            <person name="Reynolds N.K."/>
            <person name="Stajich J.E."/>
            <person name="Barry K."/>
            <person name="Grigoriev I.V."/>
            <person name="Crous P."/>
            <person name="Smith M.E."/>
        </authorList>
    </citation>
    <scope>NUCLEOTIDE SEQUENCE</scope>
    <source>
        <strain evidence="1">RSA 2271</strain>
    </source>
</reference>
<keyword evidence="2" id="KW-1185">Reference proteome</keyword>
<comment type="caution">
    <text evidence="1">The sequence shown here is derived from an EMBL/GenBank/DDBJ whole genome shotgun (WGS) entry which is preliminary data.</text>
</comment>
<sequence>KAFQLGDNGKVKVSMTGLNALWKRLLWMELRRIQEKEKTVEESYLSFMAIREALRGPIGLRSVHRFMTETIRA</sequence>
<protein>
    <submittedName>
        <fullName evidence="1">Uncharacterized protein</fullName>
    </submittedName>
</protein>
<organism evidence="1 2">
    <name type="scientific">Spiromyces aspiralis</name>
    <dbReference type="NCBI Taxonomy" id="68401"/>
    <lineage>
        <taxon>Eukaryota</taxon>
        <taxon>Fungi</taxon>
        <taxon>Fungi incertae sedis</taxon>
        <taxon>Zoopagomycota</taxon>
        <taxon>Kickxellomycotina</taxon>
        <taxon>Kickxellomycetes</taxon>
        <taxon>Kickxellales</taxon>
        <taxon>Kickxellaceae</taxon>
        <taxon>Spiromyces</taxon>
    </lineage>
</organism>
<dbReference type="EMBL" id="JAMZIH010004573">
    <property type="protein sequence ID" value="KAJ1676216.1"/>
    <property type="molecule type" value="Genomic_DNA"/>
</dbReference>